<gene>
    <name evidence="4" type="ORF">ABDJ40_10010</name>
</gene>
<dbReference type="PANTHER" id="PTHR15337">
    <property type="entry name" value="ANTERIOR GRADIENT PROTEIN-RELATED"/>
    <property type="match status" value="1"/>
</dbReference>
<evidence type="ECO:0000313" key="5">
    <source>
        <dbReference type="Proteomes" id="UP001462640"/>
    </source>
</evidence>
<dbReference type="PROSITE" id="PS51352">
    <property type="entry name" value="THIOREDOXIN_2"/>
    <property type="match status" value="1"/>
</dbReference>
<dbReference type="EMBL" id="JBDPZC010000004">
    <property type="protein sequence ID" value="MEO3713097.1"/>
    <property type="molecule type" value="Genomic_DNA"/>
</dbReference>
<accession>A0ABV0GDM4</accession>
<proteinExistence type="predicted"/>
<protein>
    <submittedName>
        <fullName evidence="4">Thioredoxin family protein</fullName>
    </submittedName>
</protein>
<name>A0ABV0GDM4_9BURK</name>
<dbReference type="RefSeq" id="WP_269630290.1">
    <property type="nucleotide sequence ID" value="NZ_JBDPZC010000004.1"/>
</dbReference>
<organism evidence="4 5">
    <name type="scientific">Roseateles flavus</name>
    <dbReference type="NCBI Taxonomy" id="3149041"/>
    <lineage>
        <taxon>Bacteria</taxon>
        <taxon>Pseudomonadati</taxon>
        <taxon>Pseudomonadota</taxon>
        <taxon>Betaproteobacteria</taxon>
        <taxon>Burkholderiales</taxon>
        <taxon>Sphaerotilaceae</taxon>
        <taxon>Roseateles</taxon>
    </lineage>
</organism>
<dbReference type="Pfam" id="PF13899">
    <property type="entry name" value="Thioredoxin_7"/>
    <property type="match status" value="1"/>
</dbReference>
<keyword evidence="5" id="KW-1185">Reference proteome</keyword>
<dbReference type="CDD" id="cd02947">
    <property type="entry name" value="TRX_family"/>
    <property type="match status" value="1"/>
</dbReference>
<dbReference type="InterPro" id="IPR013766">
    <property type="entry name" value="Thioredoxin_domain"/>
</dbReference>
<dbReference type="InterPro" id="IPR051099">
    <property type="entry name" value="AGR/TXD"/>
</dbReference>
<evidence type="ECO:0000256" key="1">
    <source>
        <dbReference type="ARBA" id="ARBA00022729"/>
    </source>
</evidence>
<reference evidence="4 5" key="1">
    <citation type="submission" date="2024-05" db="EMBL/GenBank/DDBJ databases">
        <title>Roseateles sp. 2.12 16S ribosomal RNA gene Genome sequencing and assembly.</title>
        <authorList>
            <person name="Woo H."/>
        </authorList>
    </citation>
    <scope>NUCLEOTIDE SEQUENCE [LARGE SCALE GENOMIC DNA]</scope>
    <source>
        <strain evidence="4 5">2.12</strain>
    </source>
</reference>
<keyword evidence="1 2" id="KW-0732">Signal</keyword>
<sequence length="160" mass="16674">MNTVATFFRSTALALGLAAALVPALAEDAPKPQVYNEQADARADLNQALAQANAQQRNVLVVFGANWCGDCMALDRKFSGGTLAGPVAKRFVVLKVNVGRFDKNTDLAAQMGVPLKKGIPAVAVLGRDGQVLSATSGGELADARNMGDDAVLKVLDGLKH</sequence>
<dbReference type="InterPro" id="IPR036249">
    <property type="entry name" value="Thioredoxin-like_sf"/>
</dbReference>
<feature type="signal peptide" evidence="2">
    <location>
        <begin position="1"/>
        <end position="26"/>
    </location>
</feature>
<dbReference type="SUPFAM" id="SSF52833">
    <property type="entry name" value="Thioredoxin-like"/>
    <property type="match status" value="1"/>
</dbReference>
<feature type="domain" description="Thioredoxin" evidence="3">
    <location>
        <begin position="13"/>
        <end position="160"/>
    </location>
</feature>
<dbReference type="PANTHER" id="PTHR15337:SF11">
    <property type="entry name" value="THIOREDOXIN DOMAIN-CONTAINING PROTEIN"/>
    <property type="match status" value="1"/>
</dbReference>
<feature type="chain" id="PRO_5045846106" evidence="2">
    <location>
        <begin position="27"/>
        <end position="160"/>
    </location>
</feature>
<evidence type="ECO:0000313" key="4">
    <source>
        <dbReference type="EMBL" id="MEO3713097.1"/>
    </source>
</evidence>
<dbReference type="Proteomes" id="UP001462640">
    <property type="component" value="Unassembled WGS sequence"/>
</dbReference>
<evidence type="ECO:0000256" key="2">
    <source>
        <dbReference type="SAM" id="SignalP"/>
    </source>
</evidence>
<dbReference type="Gene3D" id="3.40.30.10">
    <property type="entry name" value="Glutaredoxin"/>
    <property type="match status" value="1"/>
</dbReference>
<evidence type="ECO:0000259" key="3">
    <source>
        <dbReference type="PROSITE" id="PS51352"/>
    </source>
</evidence>
<comment type="caution">
    <text evidence="4">The sequence shown here is derived from an EMBL/GenBank/DDBJ whole genome shotgun (WGS) entry which is preliminary data.</text>
</comment>